<protein>
    <submittedName>
        <fullName evidence="1">Membrane protein insertion efficiency factor YidD</fullName>
    </submittedName>
</protein>
<accession>A0ABT3L0I3</accession>
<keyword evidence="2" id="KW-1185">Reference proteome</keyword>
<name>A0ABT3L0I3_9CYAN</name>
<organism evidence="1 2">
    <name type="scientific">Spirulina subsalsa FACHB-351</name>
    <dbReference type="NCBI Taxonomy" id="234711"/>
    <lineage>
        <taxon>Bacteria</taxon>
        <taxon>Bacillati</taxon>
        <taxon>Cyanobacteriota</taxon>
        <taxon>Cyanophyceae</taxon>
        <taxon>Spirulinales</taxon>
        <taxon>Spirulinaceae</taxon>
        <taxon>Spirulina</taxon>
    </lineage>
</organism>
<comment type="caution">
    <text evidence="1">The sequence shown here is derived from an EMBL/GenBank/DDBJ whole genome shotgun (WGS) entry which is preliminary data.</text>
</comment>
<evidence type="ECO:0000313" key="2">
    <source>
        <dbReference type="Proteomes" id="UP001526426"/>
    </source>
</evidence>
<dbReference type="Proteomes" id="UP001526426">
    <property type="component" value="Unassembled WGS sequence"/>
</dbReference>
<proteinExistence type="predicted"/>
<gene>
    <name evidence="1" type="primary">yidD</name>
    <name evidence="1" type="ORF">K4A83_01740</name>
</gene>
<evidence type="ECO:0000313" key="1">
    <source>
        <dbReference type="EMBL" id="MCW6034997.1"/>
    </source>
</evidence>
<dbReference type="EMBL" id="JAIHOM010000005">
    <property type="protein sequence ID" value="MCW6034997.1"/>
    <property type="molecule type" value="Genomic_DNA"/>
</dbReference>
<dbReference type="SMART" id="SM01234">
    <property type="entry name" value="Haemolytic"/>
    <property type="match status" value="1"/>
</dbReference>
<sequence>MIDNLAQYRHPLAKATSQTLEQMTRKTGVILIGGYQKYLSPHKGFSCAHRVLYGSESCSQYVKKMLIEQDLQSAISLSRERFGRCKTAKIILRSETLEEKRRREKKNSSGDCGCSPEGCINNLLDECLPDCNDLNCGEADCGDMNCEPDCDCG</sequence>
<dbReference type="NCBIfam" id="TIGR00278">
    <property type="entry name" value="membrane protein insertion efficiency factor YidD"/>
    <property type="match status" value="1"/>
</dbReference>
<dbReference type="InterPro" id="IPR002696">
    <property type="entry name" value="Membr_insert_effic_factor_YidD"/>
</dbReference>
<dbReference type="Pfam" id="PF01809">
    <property type="entry name" value="YidD"/>
    <property type="match status" value="1"/>
</dbReference>
<reference evidence="1 2" key="1">
    <citation type="submission" date="2021-08" db="EMBL/GenBank/DDBJ databases">
        <title>Draft genome sequence of Spirulina subsalsa with high tolerance to salinity and hype-accumulation of phycocyanin.</title>
        <authorList>
            <person name="Pei H."/>
            <person name="Jiang L."/>
        </authorList>
    </citation>
    <scope>NUCLEOTIDE SEQUENCE [LARGE SCALE GENOMIC DNA]</scope>
    <source>
        <strain evidence="1 2">FACHB-351</strain>
    </source>
</reference>